<dbReference type="Pfam" id="PF03732">
    <property type="entry name" value="Retrotrans_gag"/>
    <property type="match status" value="1"/>
</dbReference>
<dbReference type="AlphaFoldDB" id="A0A1R1XIZ0"/>
<name>A0A1R1XIZ0_9FUNG</name>
<feature type="domain" description="Retrotransposon gag" evidence="1">
    <location>
        <begin position="54"/>
        <end position="137"/>
    </location>
</feature>
<dbReference type="Gene3D" id="2.40.70.10">
    <property type="entry name" value="Acid Proteases"/>
    <property type="match status" value="1"/>
</dbReference>
<sequence length="560" mass="65237">MSEFNIIKKIEHFKLLQPGIFSGEVSEDAERWLKKFENFYKKKEEWEDTELIDIAEVHFEGPARAWFEVYYTDFTSWEVFKQKFSDKFSDKQKEIIAWKDLSSIEKENGSILEITAKLSRLFKIAKVTSDREKIKHLLNKIDSKYHKIVIKSLDKSWNDLIKRLVEEEEILKTINNKQIEVDKDQDPVIVPVKNKLAEPERDSGMYEALVKKFDKMSLSLIELKEDMKNLERKKYDSRKPPFDKWCQYCKKNGHEEKFCYLKKDNKNEVNSMELDESLSNDEIMAIKRPNENKMENDAKKSKNEVILEDEETKSKIRKNYKYSNVINFMNDFDKYSVKKDLGERQVIMTFAQLLDASPSVRSELMELCKKMKLNEVDNISKISEDITNCRALIKINNKTFWSVMDTGAACSVITQKFANKQNFIIDTNSKQAIITADGMRHKTVGVVKNLPICIAGHEFPANALVLKEAAQDIILGVDWFLEHKAVINLEESELVLPKGEFDVVLSLSTKKRSDSSISELFNIIKYKDSNNENLTMDEEVKKIALQMLFIMKLILVVISQ</sequence>
<reference evidence="3" key="1">
    <citation type="submission" date="2017-01" db="EMBL/GenBank/DDBJ databases">
        <authorList>
            <person name="Wang Y."/>
            <person name="White M."/>
            <person name="Kvist S."/>
            <person name="Moncalvo J.-M."/>
        </authorList>
    </citation>
    <scope>NUCLEOTIDE SEQUENCE [LARGE SCALE GENOMIC DNA]</scope>
    <source>
        <strain evidence="3">ID-206-W2</strain>
    </source>
</reference>
<organism evidence="2 3">
    <name type="scientific">Smittium culicis</name>
    <dbReference type="NCBI Taxonomy" id="133412"/>
    <lineage>
        <taxon>Eukaryota</taxon>
        <taxon>Fungi</taxon>
        <taxon>Fungi incertae sedis</taxon>
        <taxon>Zoopagomycota</taxon>
        <taxon>Kickxellomycotina</taxon>
        <taxon>Harpellomycetes</taxon>
        <taxon>Harpellales</taxon>
        <taxon>Legeriomycetaceae</taxon>
        <taxon>Smittium</taxon>
    </lineage>
</organism>
<dbReference type="EMBL" id="LSSM01004587">
    <property type="protein sequence ID" value="OMJ14594.1"/>
    <property type="molecule type" value="Genomic_DNA"/>
</dbReference>
<dbReference type="OrthoDB" id="1933597at2759"/>
<dbReference type="PANTHER" id="PTHR33223:SF6">
    <property type="entry name" value="CCHC-TYPE DOMAIN-CONTAINING PROTEIN"/>
    <property type="match status" value="1"/>
</dbReference>
<dbReference type="InterPro" id="IPR005162">
    <property type="entry name" value="Retrotrans_gag_dom"/>
</dbReference>
<dbReference type="SUPFAM" id="SSF50630">
    <property type="entry name" value="Acid proteases"/>
    <property type="match status" value="1"/>
</dbReference>
<keyword evidence="3" id="KW-1185">Reference proteome</keyword>
<evidence type="ECO:0000313" key="3">
    <source>
        <dbReference type="Proteomes" id="UP000187429"/>
    </source>
</evidence>
<accession>A0A1R1XIZ0</accession>
<evidence type="ECO:0000313" key="2">
    <source>
        <dbReference type="EMBL" id="OMJ14594.1"/>
    </source>
</evidence>
<dbReference type="Proteomes" id="UP000187429">
    <property type="component" value="Unassembled WGS sequence"/>
</dbReference>
<evidence type="ECO:0000259" key="1">
    <source>
        <dbReference type="Pfam" id="PF03732"/>
    </source>
</evidence>
<gene>
    <name evidence="2" type="ORF">AYI69_g8530</name>
</gene>
<dbReference type="CDD" id="cd00303">
    <property type="entry name" value="retropepsin_like"/>
    <property type="match status" value="1"/>
</dbReference>
<dbReference type="PANTHER" id="PTHR33223">
    <property type="entry name" value="CCHC-TYPE DOMAIN-CONTAINING PROTEIN"/>
    <property type="match status" value="1"/>
</dbReference>
<dbReference type="InterPro" id="IPR021109">
    <property type="entry name" value="Peptidase_aspartic_dom_sf"/>
</dbReference>
<proteinExistence type="predicted"/>
<protein>
    <recommendedName>
        <fullName evidence="1">Retrotransposon gag domain-containing protein</fullName>
    </recommendedName>
</protein>
<comment type="caution">
    <text evidence="2">The sequence shown here is derived from an EMBL/GenBank/DDBJ whole genome shotgun (WGS) entry which is preliminary data.</text>
</comment>
<dbReference type="Pfam" id="PF08284">
    <property type="entry name" value="RVP_2"/>
    <property type="match status" value="1"/>
</dbReference>